<sequence length="136" mass="15880">MNKKELLRQKLGIIEKCGGQREWNKKSGVNRHGDQYRHFMVKSAIYEILSDNSHEVRTEVEIPNEWIVDVIDADTAMIYEVETNLTPASKKSKVRRYLQAQCMGPVIEDIIFFDPTELPTDIFELKKELKEELILN</sequence>
<organism evidence="1 2">
    <name type="scientific">Candidatus Nanohalococcus occultus</name>
    <dbReference type="NCBI Taxonomy" id="2978047"/>
    <lineage>
        <taxon>Archaea</taxon>
        <taxon>Candidatus Nanohalarchaeota</taxon>
        <taxon>Candidatus Nanohalarchaeota incertae sedis</taxon>
        <taxon>Candidatus Nanohalococcus</taxon>
    </lineage>
</organism>
<accession>A0ABY8CGQ2</accession>
<evidence type="ECO:0000313" key="2">
    <source>
        <dbReference type="Proteomes" id="UP001218034"/>
    </source>
</evidence>
<reference evidence="1 2" key="1">
    <citation type="submission" date="2022-09" db="EMBL/GenBank/DDBJ databases">
        <title>Xylan utilization by haloarchaea-nanohaloarchaea associations.</title>
        <authorList>
            <person name="Yakimov M."/>
        </authorList>
    </citation>
    <scope>NUCLEOTIDE SEQUENCE [LARGE SCALE GENOMIC DNA]</scope>
    <source>
        <strain evidence="1 2">SVXNc</strain>
    </source>
</reference>
<dbReference type="EMBL" id="CP104395">
    <property type="protein sequence ID" value="WEL19910.1"/>
    <property type="molecule type" value="Genomic_DNA"/>
</dbReference>
<dbReference type="Proteomes" id="UP001218034">
    <property type="component" value="Chromosome"/>
</dbReference>
<evidence type="ECO:0000313" key="1">
    <source>
        <dbReference type="EMBL" id="WEL19910.1"/>
    </source>
</evidence>
<keyword evidence="2" id="KW-1185">Reference proteome</keyword>
<gene>
    <name evidence="1" type="ORF">SVXNc_0906</name>
</gene>
<dbReference type="GeneID" id="90590343"/>
<protein>
    <submittedName>
        <fullName evidence="1">Uncharacterized protein</fullName>
    </submittedName>
</protein>
<proteinExistence type="predicted"/>
<dbReference type="RefSeq" id="WP_347721740.1">
    <property type="nucleotide sequence ID" value="NZ_CP104395.1"/>
</dbReference>
<name>A0ABY8CGQ2_9ARCH</name>